<dbReference type="GO" id="GO:0005886">
    <property type="term" value="C:plasma membrane"/>
    <property type="evidence" value="ECO:0007669"/>
    <property type="project" value="TreeGrafter"/>
</dbReference>
<evidence type="ECO:0000256" key="10">
    <source>
        <dbReference type="PROSITE-ProRule" id="PRU00124"/>
    </source>
</evidence>
<dbReference type="PROSITE" id="PS01209">
    <property type="entry name" value="LDLRA_1"/>
    <property type="match status" value="2"/>
</dbReference>
<evidence type="ECO:0000256" key="7">
    <source>
        <dbReference type="ARBA" id="ARBA00023157"/>
    </source>
</evidence>
<organism evidence="11 12">
    <name type="scientific">Pomacea canaliculata</name>
    <name type="common">Golden apple snail</name>
    <dbReference type="NCBI Taxonomy" id="400727"/>
    <lineage>
        <taxon>Eukaryota</taxon>
        <taxon>Metazoa</taxon>
        <taxon>Spiralia</taxon>
        <taxon>Lophotrochozoa</taxon>
        <taxon>Mollusca</taxon>
        <taxon>Gastropoda</taxon>
        <taxon>Caenogastropoda</taxon>
        <taxon>Architaenioglossa</taxon>
        <taxon>Ampullarioidea</taxon>
        <taxon>Ampullariidae</taxon>
        <taxon>Pomacea</taxon>
    </lineage>
</organism>
<keyword evidence="9" id="KW-0325">Glycoprotein</keyword>
<evidence type="ECO:0000256" key="5">
    <source>
        <dbReference type="ARBA" id="ARBA00022989"/>
    </source>
</evidence>
<keyword evidence="4" id="KW-0677">Repeat</keyword>
<evidence type="ECO:0000256" key="9">
    <source>
        <dbReference type="ARBA" id="ARBA00023180"/>
    </source>
</evidence>
<comment type="caution">
    <text evidence="10">Lacks conserved residue(s) required for the propagation of feature annotation.</text>
</comment>
<dbReference type="InterPro" id="IPR036055">
    <property type="entry name" value="LDL_receptor-like_sf"/>
</dbReference>
<evidence type="ECO:0000256" key="6">
    <source>
        <dbReference type="ARBA" id="ARBA00023136"/>
    </source>
</evidence>
<dbReference type="STRING" id="400727.A0A2T7NVE7"/>
<dbReference type="FunFam" id="4.10.400.10:FF:000001">
    <property type="entry name" value="Low-density lipoprotein receptor-related protein 1"/>
    <property type="match status" value="1"/>
</dbReference>
<proteinExistence type="predicted"/>
<dbReference type="FunFam" id="4.10.400.10:FF:000045">
    <property type="entry name" value="Low-density lipoprotein receptor-related protein 2"/>
    <property type="match status" value="1"/>
</dbReference>
<dbReference type="InterPro" id="IPR023415">
    <property type="entry name" value="LDLR_class-A_CS"/>
</dbReference>
<comment type="caution">
    <text evidence="11">The sequence shown here is derived from an EMBL/GenBank/DDBJ whole genome shotgun (WGS) entry which is preliminary data.</text>
</comment>
<dbReference type="GO" id="GO:0012505">
    <property type="term" value="C:endomembrane system"/>
    <property type="evidence" value="ECO:0007669"/>
    <property type="project" value="UniProtKB-SubCell"/>
</dbReference>
<dbReference type="EMBL" id="PZQS01000009">
    <property type="protein sequence ID" value="PVD25149.1"/>
    <property type="molecule type" value="Genomic_DNA"/>
</dbReference>
<dbReference type="CDD" id="cd00112">
    <property type="entry name" value="LDLa"/>
    <property type="match status" value="2"/>
</dbReference>
<reference evidence="11 12" key="1">
    <citation type="submission" date="2018-04" db="EMBL/GenBank/DDBJ databases">
        <title>The genome of golden apple snail Pomacea canaliculata provides insight into stress tolerance and invasive adaptation.</title>
        <authorList>
            <person name="Liu C."/>
            <person name="Liu B."/>
            <person name="Ren Y."/>
            <person name="Zhang Y."/>
            <person name="Wang H."/>
            <person name="Li S."/>
            <person name="Jiang F."/>
            <person name="Yin L."/>
            <person name="Zhang G."/>
            <person name="Qian W."/>
            <person name="Fan W."/>
        </authorList>
    </citation>
    <scope>NUCLEOTIDE SEQUENCE [LARGE SCALE GENOMIC DNA]</scope>
    <source>
        <strain evidence="11">SZHN2017</strain>
        <tissue evidence="11">Muscle</tissue>
    </source>
</reference>
<dbReference type="PRINTS" id="PR00261">
    <property type="entry name" value="LDLRECEPTOR"/>
</dbReference>
<dbReference type="InterPro" id="IPR051221">
    <property type="entry name" value="LDLR-related"/>
</dbReference>
<evidence type="ECO:0000313" key="12">
    <source>
        <dbReference type="Proteomes" id="UP000245119"/>
    </source>
</evidence>
<evidence type="ECO:0000256" key="3">
    <source>
        <dbReference type="ARBA" id="ARBA00022692"/>
    </source>
</evidence>
<keyword evidence="8" id="KW-0675">Receptor</keyword>
<dbReference type="PROSITE" id="PS50068">
    <property type="entry name" value="LDLRA_2"/>
    <property type="match status" value="2"/>
</dbReference>
<dbReference type="Gene3D" id="4.10.400.10">
    <property type="entry name" value="Low-density Lipoprotein Receptor"/>
    <property type="match status" value="2"/>
</dbReference>
<dbReference type="GO" id="GO:0043235">
    <property type="term" value="C:receptor complex"/>
    <property type="evidence" value="ECO:0007669"/>
    <property type="project" value="TreeGrafter"/>
</dbReference>
<name>A0A2T7NVE7_POMCA</name>
<gene>
    <name evidence="11" type="ORF">C0Q70_15647</name>
</gene>
<evidence type="ECO:0000313" key="11">
    <source>
        <dbReference type="EMBL" id="PVD25149.1"/>
    </source>
</evidence>
<keyword evidence="3" id="KW-0812">Transmembrane</keyword>
<dbReference type="Pfam" id="PF00057">
    <property type="entry name" value="Ldl_recept_a"/>
    <property type="match status" value="2"/>
</dbReference>
<sequence length="84" mass="9362">MTVAGCADNEFQCKNGLCIQEEWTCDTDNDCWDGSDENLPECPPRGQCTGNHEFKCTNNRCIPIEFRCDGDNDCNDRSDEAGCS</sequence>
<dbReference type="Proteomes" id="UP000245119">
    <property type="component" value="Linkage Group LG9"/>
</dbReference>
<keyword evidence="5" id="KW-1133">Transmembrane helix</keyword>
<feature type="disulfide bond" evidence="10">
    <location>
        <begin position="56"/>
        <end position="74"/>
    </location>
</feature>
<dbReference type="InterPro" id="IPR002172">
    <property type="entry name" value="LDrepeatLR_classA_rpt"/>
</dbReference>
<feature type="disulfide bond" evidence="10">
    <location>
        <begin position="68"/>
        <end position="83"/>
    </location>
</feature>
<evidence type="ECO:0000256" key="2">
    <source>
        <dbReference type="ARBA" id="ARBA00004308"/>
    </source>
</evidence>
<keyword evidence="6" id="KW-0472">Membrane</keyword>
<evidence type="ECO:0000256" key="8">
    <source>
        <dbReference type="ARBA" id="ARBA00023170"/>
    </source>
</evidence>
<dbReference type="SUPFAM" id="SSF57424">
    <property type="entry name" value="LDL receptor-like module"/>
    <property type="match status" value="2"/>
</dbReference>
<dbReference type="OrthoDB" id="6142318at2759"/>
<dbReference type="AlphaFoldDB" id="A0A2T7NVE7"/>
<dbReference type="PANTHER" id="PTHR22722">
    <property type="entry name" value="LOW-DENSITY LIPOPROTEIN RECEPTOR-RELATED PROTEIN 2-RELATED"/>
    <property type="match status" value="1"/>
</dbReference>
<feature type="disulfide bond" evidence="10">
    <location>
        <begin position="6"/>
        <end position="18"/>
    </location>
</feature>
<evidence type="ECO:0000256" key="1">
    <source>
        <dbReference type="ARBA" id="ARBA00004167"/>
    </source>
</evidence>
<protein>
    <submittedName>
        <fullName evidence="11">Uncharacterized protein</fullName>
    </submittedName>
</protein>
<dbReference type="SMART" id="SM00192">
    <property type="entry name" value="LDLa"/>
    <property type="match status" value="2"/>
</dbReference>
<keyword evidence="7 10" id="KW-1015">Disulfide bond</keyword>
<comment type="subcellular location">
    <subcellularLocation>
        <location evidence="2">Endomembrane system</location>
    </subcellularLocation>
    <subcellularLocation>
        <location evidence="1">Membrane</location>
        <topology evidence="1">Single-pass membrane protein</topology>
    </subcellularLocation>
</comment>
<accession>A0A2T7NVE7</accession>
<feature type="disulfide bond" evidence="10">
    <location>
        <begin position="13"/>
        <end position="31"/>
    </location>
</feature>
<keyword evidence="12" id="KW-1185">Reference proteome</keyword>
<evidence type="ECO:0000256" key="4">
    <source>
        <dbReference type="ARBA" id="ARBA00022737"/>
    </source>
</evidence>